<keyword evidence="6" id="KW-0732">Signal</keyword>
<feature type="compositionally biased region" description="Pro residues" evidence="5">
    <location>
        <begin position="64"/>
        <end position="73"/>
    </location>
</feature>
<organism evidence="7 8">
    <name type="scientific">Tagetes erecta</name>
    <name type="common">African marigold</name>
    <dbReference type="NCBI Taxonomy" id="13708"/>
    <lineage>
        <taxon>Eukaryota</taxon>
        <taxon>Viridiplantae</taxon>
        <taxon>Streptophyta</taxon>
        <taxon>Embryophyta</taxon>
        <taxon>Tracheophyta</taxon>
        <taxon>Spermatophyta</taxon>
        <taxon>Magnoliopsida</taxon>
        <taxon>eudicotyledons</taxon>
        <taxon>Gunneridae</taxon>
        <taxon>Pentapetalae</taxon>
        <taxon>asterids</taxon>
        <taxon>campanulids</taxon>
        <taxon>Asterales</taxon>
        <taxon>Asteraceae</taxon>
        <taxon>Asteroideae</taxon>
        <taxon>Heliantheae alliance</taxon>
        <taxon>Tageteae</taxon>
        <taxon>Tagetes</taxon>
    </lineage>
</organism>
<dbReference type="GO" id="GO:0030154">
    <property type="term" value="P:cell differentiation"/>
    <property type="evidence" value="ECO:0007669"/>
    <property type="project" value="UniProtKB-KW"/>
</dbReference>
<dbReference type="PANTHER" id="PTHR34359:SF5">
    <property type="entry name" value="CLAVATA3_ESR (CLE)-RELATED PROTEIN 9"/>
    <property type="match status" value="1"/>
</dbReference>
<evidence type="ECO:0000256" key="1">
    <source>
        <dbReference type="ARBA" id="ARBA00005416"/>
    </source>
</evidence>
<protein>
    <recommendedName>
        <fullName evidence="9">CLAVATA3/ESR (CLE)-related protein 9</fullName>
    </recommendedName>
</protein>
<evidence type="ECO:0000256" key="5">
    <source>
        <dbReference type="SAM" id="MobiDB-lite"/>
    </source>
</evidence>
<dbReference type="PANTHER" id="PTHR34359">
    <property type="entry name" value="CLAVATA3/ESR (CLE)-RELATED PROTEIN 10"/>
    <property type="match status" value="1"/>
</dbReference>
<reference evidence="7" key="1">
    <citation type="journal article" date="2023" name="bioRxiv">
        <title>Improved chromosome-level genome assembly for marigold (Tagetes erecta).</title>
        <authorList>
            <person name="Jiang F."/>
            <person name="Yuan L."/>
            <person name="Wang S."/>
            <person name="Wang H."/>
            <person name="Xu D."/>
            <person name="Wang A."/>
            <person name="Fan W."/>
        </authorList>
    </citation>
    <scope>NUCLEOTIDE SEQUENCE</scope>
    <source>
        <strain evidence="7">WSJ</strain>
        <tissue evidence="7">Leaf</tissue>
    </source>
</reference>
<keyword evidence="4" id="KW-0379">Hydroxylation</keyword>
<proteinExistence type="inferred from homology"/>
<accession>A0AAD8KMH3</accession>
<keyword evidence="2" id="KW-0217">Developmental protein</keyword>
<gene>
    <name evidence="7" type="ORF">QVD17_21117</name>
</gene>
<keyword evidence="8" id="KW-1185">Reference proteome</keyword>
<sequence>MKTLLPLFLLHLLIAIVTSAASPETFHHHHDHHCTTTTTTISSPKPPPPPPCFQSQTQTLHLRPLPPQHPQPPSEEIDPRYGVAKRLVPSGPNPLHN</sequence>
<dbReference type="AlphaFoldDB" id="A0AAD8KMH3"/>
<feature type="signal peptide" evidence="6">
    <location>
        <begin position="1"/>
        <end position="20"/>
    </location>
</feature>
<evidence type="ECO:0000256" key="3">
    <source>
        <dbReference type="ARBA" id="ARBA00022782"/>
    </source>
</evidence>
<feature type="region of interest" description="Disordered" evidence="5">
    <location>
        <begin position="24"/>
        <end position="97"/>
    </location>
</feature>
<dbReference type="Proteomes" id="UP001229421">
    <property type="component" value="Unassembled WGS sequence"/>
</dbReference>
<evidence type="ECO:0000256" key="6">
    <source>
        <dbReference type="SAM" id="SignalP"/>
    </source>
</evidence>
<evidence type="ECO:0000256" key="2">
    <source>
        <dbReference type="ARBA" id="ARBA00022473"/>
    </source>
</evidence>
<comment type="caution">
    <text evidence="7">The sequence shown here is derived from an EMBL/GenBank/DDBJ whole genome shotgun (WGS) entry which is preliminary data.</text>
</comment>
<evidence type="ECO:0000313" key="8">
    <source>
        <dbReference type="Proteomes" id="UP001229421"/>
    </source>
</evidence>
<dbReference type="InterPro" id="IPR039618">
    <property type="entry name" value="CLE9-13"/>
</dbReference>
<dbReference type="EMBL" id="JAUHHV010000005">
    <property type="protein sequence ID" value="KAK1425759.1"/>
    <property type="molecule type" value="Genomic_DNA"/>
</dbReference>
<name>A0AAD8KMH3_TARER</name>
<comment type="similarity">
    <text evidence="1">Belongs to the CLV3/ESR signal peptide family.</text>
</comment>
<evidence type="ECO:0000313" key="7">
    <source>
        <dbReference type="EMBL" id="KAK1425759.1"/>
    </source>
</evidence>
<feature type="chain" id="PRO_5042288800" description="CLAVATA3/ESR (CLE)-related protein 9" evidence="6">
    <location>
        <begin position="21"/>
        <end position="97"/>
    </location>
</feature>
<keyword evidence="3" id="KW-0221">Differentiation</keyword>
<evidence type="ECO:0000256" key="4">
    <source>
        <dbReference type="ARBA" id="ARBA00023278"/>
    </source>
</evidence>
<evidence type="ECO:0008006" key="9">
    <source>
        <dbReference type="Google" id="ProtNLM"/>
    </source>
</evidence>